<keyword evidence="2 3" id="KW-0808">Transferase</keyword>
<dbReference type="AlphaFoldDB" id="U4LIX6"/>
<dbReference type="Gene3D" id="3.40.50.150">
    <property type="entry name" value="Vaccinia Virus protein VP39"/>
    <property type="match status" value="1"/>
</dbReference>
<dbReference type="STRING" id="1076935.U4LIX6"/>
<organism evidence="3 4">
    <name type="scientific">Pyronema omphalodes (strain CBS 100304)</name>
    <name type="common">Pyronema confluens</name>
    <dbReference type="NCBI Taxonomy" id="1076935"/>
    <lineage>
        <taxon>Eukaryota</taxon>
        <taxon>Fungi</taxon>
        <taxon>Dikarya</taxon>
        <taxon>Ascomycota</taxon>
        <taxon>Pezizomycotina</taxon>
        <taxon>Pezizomycetes</taxon>
        <taxon>Pezizales</taxon>
        <taxon>Pyronemataceae</taxon>
        <taxon>Pyronema</taxon>
    </lineage>
</organism>
<keyword evidence="4" id="KW-1185">Reference proteome</keyword>
<dbReference type="GO" id="GO:0005634">
    <property type="term" value="C:nucleus"/>
    <property type="evidence" value="ECO:0007669"/>
    <property type="project" value="TreeGrafter"/>
</dbReference>
<reference evidence="3 4" key="1">
    <citation type="journal article" date="2013" name="PLoS Genet.">
        <title>The genome and development-dependent transcriptomes of Pyronema confluens: a window into fungal evolution.</title>
        <authorList>
            <person name="Traeger S."/>
            <person name="Altegoer F."/>
            <person name="Freitag M."/>
            <person name="Gabaldon T."/>
            <person name="Kempken F."/>
            <person name="Kumar A."/>
            <person name="Marcet-Houben M."/>
            <person name="Poggeler S."/>
            <person name="Stajich J.E."/>
            <person name="Nowrousian M."/>
        </authorList>
    </citation>
    <scope>NUCLEOTIDE SEQUENCE [LARGE SCALE GENOMIC DNA]</scope>
    <source>
        <strain evidence="4">CBS 100304</strain>
        <tissue evidence="3">Vegetative mycelium</tissue>
    </source>
</reference>
<dbReference type="SUPFAM" id="SSF53335">
    <property type="entry name" value="S-adenosyl-L-methionine-dependent methyltransferases"/>
    <property type="match status" value="1"/>
</dbReference>
<dbReference type="InterPro" id="IPR029063">
    <property type="entry name" value="SAM-dependent_MTases_sf"/>
</dbReference>
<dbReference type="PANTHER" id="PTHR13393:SF0">
    <property type="entry name" value="RNA N6-ADENOSINE-METHYLTRANSFERASE METTL16"/>
    <property type="match status" value="1"/>
</dbReference>
<dbReference type="Proteomes" id="UP000018144">
    <property type="component" value="Unassembled WGS sequence"/>
</dbReference>
<protein>
    <submittedName>
        <fullName evidence="3">Similar to Putative methyltransferase-like protein C27D7.08c acc. no. O42662</fullName>
    </submittedName>
</protein>
<sequence>MYATEIDSHSYAFAETNIESNHLTHRINLRQPSSSTQLLPSDLWGEQNIDFIMCNPPFYGSFAALEAATAAKTAPPNSACTGSETEMVYEGGEVAFVGRILEESLALRTRVKWYSSLFGLRSSVDIFIGMLKEKGIENYTATEMHLGKTKRWAVAWSFGDRRPVVPGLQGCYPHGIRGEVEFTVKNEGQEEMVQSLLKDGGFLLTTLKSRPRVWYGEVREDTWSRAARRKKARDRAAGMDMDQQFITDKKGNGEEVCEYPSTYNENGEEVFVGMGFTIEVVEDKMKIIWRRGDGKLFESFAGMVKRKLTVDV</sequence>
<dbReference type="GO" id="GO:0070475">
    <property type="term" value="P:rRNA base methylation"/>
    <property type="evidence" value="ECO:0007669"/>
    <property type="project" value="TreeGrafter"/>
</dbReference>
<dbReference type="PANTHER" id="PTHR13393">
    <property type="entry name" value="SAM-DEPENDENT METHYLTRANSFERASE"/>
    <property type="match status" value="1"/>
</dbReference>
<name>U4LIX6_PYROM</name>
<evidence type="ECO:0000256" key="2">
    <source>
        <dbReference type="ARBA" id="ARBA00022679"/>
    </source>
</evidence>
<gene>
    <name evidence="3" type="ORF">PCON_03430</name>
</gene>
<evidence type="ECO:0000313" key="3">
    <source>
        <dbReference type="EMBL" id="CCX16689.1"/>
    </source>
</evidence>
<evidence type="ECO:0000256" key="1">
    <source>
        <dbReference type="ARBA" id="ARBA00022603"/>
    </source>
</evidence>
<accession>U4LIX6</accession>
<keyword evidence="1 3" id="KW-0489">Methyltransferase</keyword>
<proteinExistence type="predicted"/>
<dbReference type="Pfam" id="PF05971">
    <property type="entry name" value="Methyltransf_10"/>
    <property type="match status" value="1"/>
</dbReference>
<dbReference type="eggNOG" id="KOG2912">
    <property type="taxonomic scope" value="Eukaryota"/>
</dbReference>
<dbReference type="OrthoDB" id="514248at2759"/>
<dbReference type="GO" id="GO:0008168">
    <property type="term" value="F:methyltransferase activity"/>
    <property type="evidence" value="ECO:0007669"/>
    <property type="project" value="UniProtKB-KW"/>
</dbReference>
<evidence type="ECO:0000313" key="4">
    <source>
        <dbReference type="Proteomes" id="UP000018144"/>
    </source>
</evidence>
<dbReference type="InterPro" id="IPR010286">
    <property type="entry name" value="METTL16/RlmF"/>
</dbReference>
<dbReference type="EMBL" id="HF936499">
    <property type="protein sequence ID" value="CCX16689.1"/>
    <property type="molecule type" value="Genomic_DNA"/>
</dbReference>